<sequence>MSDNTNKSEQQQQMKEIFISADVWYGIFDFLCPFDVGLKMALISDRLDVLVDVHFKSREWALERLIILSGTDGNSAEITNRSNELQPIPQEPLPNKLIGFKELQIWSFLS</sequence>
<reference evidence="2" key="3">
    <citation type="submission" date="2016-06" db="UniProtKB">
        <authorList>
            <consortium name="WormBaseParasite"/>
        </authorList>
    </citation>
    <scope>IDENTIFICATION</scope>
</reference>
<dbReference type="Proteomes" id="UP000050741">
    <property type="component" value="Unassembled WGS sequence"/>
</dbReference>
<reference evidence="1" key="1">
    <citation type="submission" date="2013-12" db="EMBL/GenBank/DDBJ databases">
        <authorList>
            <person name="Aslett M."/>
        </authorList>
    </citation>
    <scope>NUCLEOTIDE SEQUENCE [LARGE SCALE GENOMIC DNA]</scope>
    <source>
        <strain evidence="1">Lindley</strain>
    </source>
</reference>
<dbReference type="WBParaSite" id="GPLIN_000998200">
    <property type="protein sequence ID" value="GPLIN_000998200"/>
    <property type="gene ID" value="GPLIN_000998200"/>
</dbReference>
<accession>A0A183CAT1</accession>
<evidence type="ECO:0000313" key="1">
    <source>
        <dbReference type="Proteomes" id="UP000050741"/>
    </source>
</evidence>
<name>A0A183CAT1_GLOPA</name>
<organism evidence="1 2">
    <name type="scientific">Globodera pallida</name>
    <name type="common">Potato cyst nematode worm</name>
    <name type="synonym">Heterodera pallida</name>
    <dbReference type="NCBI Taxonomy" id="36090"/>
    <lineage>
        <taxon>Eukaryota</taxon>
        <taxon>Metazoa</taxon>
        <taxon>Ecdysozoa</taxon>
        <taxon>Nematoda</taxon>
        <taxon>Chromadorea</taxon>
        <taxon>Rhabditida</taxon>
        <taxon>Tylenchina</taxon>
        <taxon>Tylenchomorpha</taxon>
        <taxon>Tylenchoidea</taxon>
        <taxon>Heteroderidae</taxon>
        <taxon>Heteroderinae</taxon>
        <taxon>Globodera</taxon>
    </lineage>
</organism>
<keyword evidence="1" id="KW-1185">Reference proteome</keyword>
<evidence type="ECO:0000313" key="2">
    <source>
        <dbReference type="WBParaSite" id="GPLIN_000998200"/>
    </source>
</evidence>
<dbReference type="AlphaFoldDB" id="A0A183CAT1"/>
<reference evidence="1" key="2">
    <citation type="submission" date="2014-05" db="EMBL/GenBank/DDBJ databases">
        <title>The genome and life-stage specific transcriptomes of Globodera pallida elucidate key aspects of plant parasitism by a cyst nematode.</title>
        <authorList>
            <person name="Cotton J.A."/>
            <person name="Lilley C.J."/>
            <person name="Jones L.M."/>
            <person name="Kikuchi T."/>
            <person name="Reid A.J."/>
            <person name="Thorpe P."/>
            <person name="Tsai I.J."/>
            <person name="Beasley H."/>
            <person name="Blok V."/>
            <person name="Cock P.J.A."/>
            <person name="Van den Akker S.E."/>
            <person name="Holroyd N."/>
            <person name="Hunt M."/>
            <person name="Mantelin S."/>
            <person name="Naghra H."/>
            <person name="Pain A."/>
            <person name="Palomares-Rius J.E."/>
            <person name="Zarowiecki M."/>
            <person name="Berriman M."/>
            <person name="Jones J.T."/>
            <person name="Urwin P.E."/>
        </authorList>
    </citation>
    <scope>NUCLEOTIDE SEQUENCE [LARGE SCALE GENOMIC DNA]</scope>
    <source>
        <strain evidence="1">Lindley</strain>
    </source>
</reference>
<protein>
    <submittedName>
        <fullName evidence="2">Uncharacterized protein</fullName>
    </submittedName>
</protein>
<proteinExistence type="predicted"/>